<evidence type="ECO:0000256" key="3">
    <source>
        <dbReference type="ARBA" id="ARBA00023315"/>
    </source>
</evidence>
<dbReference type="Gene3D" id="3.40.718.10">
    <property type="entry name" value="Isopropylmalate Dehydrogenase"/>
    <property type="match status" value="1"/>
</dbReference>
<dbReference type="PANTHER" id="PTHR43356">
    <property type="entry name" value="PHOSPHATE ACETYLTRANSFERASE"/>
    <property type="match status" value="1"/>
</dbReference>
<dbReference type="PANTHER" id="PTHR43356:SF2">
    <property type="entry name" value="PHOSPHATE ACETYLTRANSFERASE"/>
    <property type="match status" value="1"/>
</dbReference>
<dbReference type="RefSeq" id="WP_209524828.1">
    <property type="nucleotide sequence ID" value="NZ_JAEEGA010000002.1"/>
</dbReference>
<evidence type="ECO:0000256" key="1">
    <source>
        <dbReference type="ARBA" id="ARBA00005656"/>
    </source>
</evidence>
<dbReference type="PIRSF" id="PIRSF000428">
    <property type="entry name" value="P_Ac_trans"/>
    <property type="match status" value="1"/>
</dbReference>
<dbReference type="Pfam" id="PF01515">
    <property type="entry name" value="PTA_PTB"/>
    <property type="match status" value="1"/>
</dbReference>
<dbReference type="InterPro" id="IPR012147">
    <property type="entry name" value="P_Ac_Bu_trans"/>
</dbReference>
<dbReference type="AlphaFoldDB" id="A0A940P1U5"/>
<dbReference type="InterPro" id="IPR002505">
    <property type="entry name" value="PTA_PTB"/>
</dbReference>
<dbReference type="GO" id="GO:0016746">
    <property type="term" value="F:acyltransferase activity"/>
    <property type="evidence" value="ECO:0007669"/>
    <property type="project" value="UniProtKB-KW"/>
</dbReference>
<gene>
    <name evidence="5" type="ORF">I6N95_02745</name>
</gene>
<reference evidence="5" key="1">
    <citation type="submission" date="2020-12" db="EMBL/GenBank/DDBJ databases">
        <title>Vagococcus allomyrinae sp. nov. and Enterococcus lavae sp. nov., isolated from the larvae of Allomyrina dichotoma.</title>
        <authorList>
            <person name="Lee S.D."/>
        </authorList>
    </citation>
    <scope>NUCLEOTIDE SEQUENCE</scope>
    <source>
        <strain evidence="5">BWB3-3</strain>
    </source>
</reference>
<comment type="similarity">
    <text evidence="1">Belongs to the phosphate acetyltransferase and butyryltransferase family.</text>
</comment>
<dbReference type="EMBL" id="JAEEGA010000002">
    <property type="protein sequence ID" value="MBP1039922.1"/>
    <property type="molecule type" value="Genomic_DNA"/>
</dbReference>
<evidence type="ECO:0000313" key="5">
    <source>
        <dbReference type="EMBL" id="MBP1039922.1"/>
    </source>
</evidence>
<evidence type="ECO:0000313" key="6">
    <source>
        <dbReference type="Proteomes" id="UP000674938"/>
    </source>
</evidence>
<comment type="caution">
    <text evidence="5">The sequence shown here is derived from an EMBL/GenBank/DDBJ whole genome shotgun (WGS) entry which is preliminary data.</text>
</comment>
<evidence type="ECO:0000259" key="4">
    <source>
        <dbReference type="Pfam" id="PF01515"/>
    </source>
</evidence>
<keyword evidence="3" id="KW-0012">Acyltransferase</keyword>
<keyword evidence="6" id="KW-1185">Reference proteome</keyword>
<protein>
    <recommendedName>
        <fullName evidence="4">Phosphate acetyl/butaryl transferase domain-containing protein</fullName>
    </recommendedName>
</protein>
<name>A0A940P1U5_9ENTE</name>
<dbReference type="Proteomes" id="UP000674938">
    <property type="component" value="Unassembled WGS sequence"/>
</dbReference>
<evidence type="ECO:0000256" key="2">
    <source>
        <dbReference type="ARBA" id="ARBA00022679"/>
    </source>
</evidence>
<dbReference type="SUPFAM" id="SSF53659">
    <property type="entry name" value="Isocitrate/Isopropylmalate dehydrogenase-like"/>
    <property type="match status" value="1"/>
</dbReference>
<organism evidence="5 6">
    <name type="scientific">Vagococcus allomyrinae</name>
    <dbReference type="NCBI Taxonomy" id="2794353"/>
    <lineage>
        <taxon>Bacteria</taxon>
        <taxon>Bacillati</taxon>
        <taxon>Bacillota</taxon>
        <taxon>Bacilli</taxon>
        <taxon>Lactobacillales</taxon>
        <taxon>Enterococcaceae</taxon>
        <taxon>Vagococcus</taxon>
    </lineage>
</organism>
<sequence>MLRDFSALKTKSGVPLKQVGVINPTDSASLLGIFDRRLTKQVVPVLIGDQFLIEAQMNKLELPLDSVQIVNTTPEEAPIRGVRLVREGAVDVLMKGHIQTSDFLRPIVAKETGIVADQLLTHVALNQVEAYPKLLLTTDGGMVSEPNYDEKIIIIQHGLEVLKQLGYQSPKVAVLAAAETVNKKVKSSVEAKQLKAYFETHASIPCDIDGPISFDLAVSPEIAKLKHYESPVAGQADMLVGPDMTAMNLVGKSMMVFGKGKMAGIVCGAKVPIVMTSRGSNSEEKYLSILLATLVTP</sequence>
<keyword evidence="2" id="KW-0808">Transferase</keyword>
<proteinExistence type="inferred from homology"/>
<accession>A0A940P1U5</accession>
<dbReference type="InterPro" id="IPR050500">
    <property type="entry name" value="Phos_Acetyltrans/Butyryltrans"/>
</dbReference>
<feature type="domain" description="Phosphate acetyl/butaryl transferase" evidence="4">
    <location>
        <begin position="70"/>
        <end position="292"/>
    </location>
</feature>